<dbReference type="InterPro" id="IPR011991">
    <property type="entry name" value="ArsR-like_HTH"/>
</dbReference>
<dbReference type="InterPro" id="IPR036390">
    <property type="entry name" value="WH_DNA-bd_sf"/>
</dbReference>
<dbReference type="AlphaFoldDB" id="A0A6J6SPU2"/>
<proteinExistence type="predicted"/>
<dbReference type="SUPFAM" id="SSF46785">
    <property type="entry name" value="Winged helix' DNA-binding domain"/>
    <property type="match status" value="1"/>
</dbReference>
<dbReference type="Gene3D" id="1.10.10.10">
    <property type="entry name" value="Winged helix-like DNA-binding domain superfamily/Winged helix DNA-binding domain"/>
    <property type="match status" value="1"/>
</dbReference>
<evidence type="ECO:0000313" key="1">
    <source>
        <dbReference type="EMBL" id="CAB4736199.1"/>
    </source>
</evidence>
<name>A0A6J6SPU2_9ZZZZ</name>
<reference evidence="1" key="1">
    <citation type="submission" date="2020-05" db="EMBL/GenBank/DDBJ databases">
        <authorList>
            <person name="Chiriac C."/>
            <person name="Salcher M."/>
            <person name="Ghai R."/>
            <person name="Kavagutti S V."/>
        </authorList>
    </citation>
    <scope>NUCLEOTIDE SEQUENCE</scope>
</reference>
<gene>
    <name evidence="1" type="ORF">UFOPK2809_00045</name>
</gene>
<protein>
    <submittedName>
        <fullName evidence="1">Unannotated protein</fullName>
    </submittedName>
</protein>
<organism evidence="1">
    <name type="scientific">freshwater metagenome</name>
    <dbReference type="NCBI Taxonomy" id="449393"/>
    <lineage>
        <taxon>unclassified sequences</taxon>
        <taxon>metagenomes</taxon>
        <taxon>ecological metagenomes</taxon>
    </lineage>
</organism>
<accession>A0A6J6SPU2</accession>
<sequence length="266" mass="27927">MDPRFATLHELRNNVVVKFPGEAAERLAHSLLDLGPSTAAELATRLGVTSAGIRRQLTALQGAGLVVAGDRAPYGKAPTVRRGRPGQVFSLTASGRAALSQTYDDLAVEVLRFVHETQGEAGVRAFAEQRAERLVQHLLPARHDDITGTAGDIALALTAAGYAASVEAGDHGVTVQLCQHNCPIVEAAAQFPALCDAETAALGTALGRHVTRLATLANGDGVCTTVIPTHDARINFIGQISTDQISTDQILSDQISTDQINRKASA</sequence>
<dbReference type="InterPro" id="IPR036388">
    <property type="entry name" value="WH-like_DNA-bd_sf"/>
</dbReference>
<dbReference type="EMBL" id="CAEZZA010000003">
    <property type="protein sequence ID" value="CAB4736199.1"/>
    <property type="molecule type" value="Genomic_DNA"/>
</dbReference>
<dbReference type="CDD" id="cd00090">
    <property type="entry name" value="HTH_ARSR"/>
    <property type="match status" value="1"/>
</dbReference>